<evidence type="ECO:0000256" key="5">
    <source>
        <dbReference type="ARBA" id="ARBA00022741"/>
    </source>
</evidence>
<gene>
    <name evidence="13" type="ORF">BXY39_1759</name>
</gene>
<dbReference type="PROSITE" id="PS50929">
    <property type="entry name" value="ABC_TM1F"/>
    <property type="match status" value="1"/>
</dbReference>
<keyword evidence="7 10" id="KW-1133">Transmembrane helix</keyword>
<dbReference type="InterPro" id="IPR027417">
    <property type="entry name" value="P-loop_NTPase"/>
</dbReference>
<dbReference type="InParanoid" id="A0A3M0CEA3"/>
<dbReference type="PROSITE" id="PS50893">
    <property type="entry name" value="ABC_TRANSPORTER_2"/>
    <property type="match status" value="1"/>
</dbReference>
<dbReference type="GO" id="GO:0005886">
    <property type="term" value="C:plasma membrane"/>
    <property type="evidence" value="ECO:0007669"/>
    <property type="project" value="UniProtKB-SubCell"/>
</dbReference>
<keyword evidence="14" id="KW-1185">Reference proteome</keyword>
<dbReference type="InterPro" id="IPR011527">
    <property type="entry name" value="ABC1_TM_dom"/>
</dbReference>
<feature type="domain" description="ABC transmembrane type-1" evidence="12">
    <location>
        <begin position="71"/>
        <end position="363"/>
    </location>
</feature>
<feature type="transmembrane region" description="Helical" evidence="10">
    <location>
        <begin position="110"/>
        <end position="130"/>
    </location>
</feature>
<feature type="transmembrane region" description="Helical" evidence="10">
    <location>
        <begin position="221"/>
        <end position="240"/>
    </location>
</feature>
<evidence type="ECO:0000259" key="11">
    <source>
        <dbReference type="PROSITE" id="PS50893"/>
    </source>
</evidence>
<comment type="caution">
    <text evidence="13">The sequence shown here is derived from an EMBL/GenBank/DDBJ whole genome shotgun (WGS) entry which is preliminary data.</text>
</comment>
<dbReference type="Proteomes" id="UP000271227">
    <property type="component" value="Unassembled WGS sequence"/>
</dbReference>
<dbReference type="RefSeq" id="WP_245999021.1">
    <property type="nucleotide sequence ID" value="NZ_REFR01000011.1"/>
</dbReference>
<dbReference type="GO" id="GO:0016887">
    <property type="term" value="F:ATP hydrolysis activity"/>
    <property type="evidence" value="ECO:0007669"/>
    <property type="project" value="InterPro"/>
</dbReference>
<sequence length="688" mass="72901">MPHARPVSTEPASTPHTRTPPARTSAEGRAPAGARAARPADGANEGKGPLAGAVALALAETDGFIRARLGAAVFLVLVTAVLAGLAPVALKYAVDGLGTGQARTVALTGGQAVALGPGLLIALYLGGLWASRTFGEMRWYLYGTADRRLHRNLSRRLLDHVIKLPMSFHLDRKTGALNQTLVQGLAGYSILLNHAIFTLLPVLVELAIIGAVIAAFLDSGFVLILIGSIAAYGAAFTLGVRQIIRPSRAVSTAQVDAFANMTDSILNTETVKYFTAEREVKARYDTALKKSEAEWRRFYLRKSLNGVLVACVFALSLGAAIFLGVSQVTAGVMTVGDFVLVNAYMLQIVKPMETLGAAFRDIAYGAAFIEKMADLMAREREPGSLPEADTHRPPTRNISAAAQAAQESQATQTLRGDMGAAAGAGELVFDTVRFSYLPGKPVLKGISFTVGRGKTVAIVGGSGAGKSSIIRLLMRLYDPDGPSGADGGSGEKGGDIRLNGVSTRALPLDALRQAIAIVPQDTVLFNDSIAYNIAFGRPGCARGEIERAAKLAHIHDRVMAMPDGYDTIVGERGLKLSGGEKQRVSIARAALKNPQIFVFDEATSSLDSRTERDILDNLIAVSRGMTTLVIAHRLSTVVHADTIIVLDQGRIVERGSHSALLQQGGLYAAMWHTQHQGNTNSLSEKEIA</sequence>
<keyword evidence="4 10" id="KW-0812">Transmembrane</keyword>
<evidence type="ECO:0000256" key="6">
    <source>
        <dbReference type="ARBA" id="ARBA00022840"/>
    </source>
</evidence>
<keyword evidence="6 13" id="KW-0067">ATP-binding</keyword>
<dbReference type="GO" id="GO:0140359">
    <property type="term" value="F:ABC-type transporter activity"/>
    <property type="evidence" value="ECO:0007669"/>
    <property type="project" value="InterPro"/>
</dbReference>
<dbReference type="PROSITE" id="PS00211">
    <property type="entry name" value="ABC_TRANSPORTER_1"/>
    <property type="match status" value="1"/>
</dbReference>
<keyword evidence="8 10" id="KW-0472">Membrane</keyword>
<feature type="transmembrane region" description="Helical" evidence="10">
    <location>
        <begin position="304"/>
        <end position="325"/>
    </location>
</feature>
<dbReference type="PANTHER" id="PTHR24221">
    <property type="entry name" value="ATP-BINDING CASSETTE SUB-FAMILY B"/>
    <property type="match status" value="1"/>
</dbReference>
<evidence type="ECO:0000256" key="4">
    <source>
        <dbReference type="ARBA" id="ARBA00022692"/>
    </source>
</evidence>
<feature type="region of interest" description="Disordered" evidence="9">
    <location>
        <begin position="1"/>
        <end position="45"/>
    </location>
</feature>
<evidence type="ECO:0000256" key="9">
    <source>
        <dbReference type="SAM" id="MobiDB-lite"/>
    </source>
</evidence>
<dbReference type="AlphaFoldDB" id="A0A3M0CEA3"/>
<evidence type="ECO:0000256" key="7">
    <source>
        <dbReference type="ARBA" id="ARBA00022989"/>
    </source>
</evidence>
<evidence type="ECO:0000259" key="12">
    <source>
        <dbReference type="PROSITE" id="PS50929"/>
    </source>
</evidence>
<dbReference type="FunFam" id="3.40.50.300:FF:000221">
    <property type="entry name" value="Multidrug ABC transporter ATP-binding protein"/>
    <property type="match status" value="1"/>
</dbReference>
<organism evidence="13 14">
    <name type="scientific">Eilatimonas milleporae</name>
    <dbReference type="NCBI Taxonomy" id="911205"/>
    <lineage>
        <taxon>Bacteria</taxon>
        <taxon>Pseudomonadati</taxon>
        <taxon>Pseudomonadota</taxon>
        <taxon>Alphaproteobacteria</taxon>
        <taxon>Kordiimonadales</taxon>
        <taxon>Kordiimonadaceae</taxon>
        <taxon>Eilatimonas</taxon>
    </lineage>
</organism>
<name>A0A3M0CEA3_9PROT</name>
<evidence type="ECO:0000256" key="10">
    <source>
        <dbReference type="SAM" id="Phobius"/>
    </source>
</evidence>
<dbReference type="InterPro" id="IPR036640">
    <property type="entry name" value="ABC1_TM_sf"/>
</dbReference>
<dbReference type="InterPro" id="IPR003593">
    <property type="entry name" value="AAA+_ATPase"/>
</dbReference>
<dbReference type="Gene3D" id="1.20.1560.10">
    <property type="entry name" value="ABC transporter type 1, transmembrane domain"/>
    <property type="match status" value="1"/>
</dbReference>
<feature type="domain" description="ABC transporter" evidence="11">
    <location>
        <begin position="427"/>
        <end position="673"/>
    </location>
</feature>
<dbReference type="Gene3D" id="3.40.50.300">
    <property type="entry name" value="P-loop containing nucleotide triphosphate hydrolases"/>
    <property type="match status" value="1"/>
</dbReference>
<dbReference type="CDD" id="cd18582">
    <property type="entry name" value="ABC_6TM_ATM1_ABCB7"/>
    <property type="match status" value="1"/>
</dbReference>
<proteinExistence type="predicted"/>
<dbReference type="Pfam" id="PF00664">
    <property type="entry name" value="ABC_membrane"/>
    <property type="match status" value="1"/>
</dbReference>
<evidence type="ECO:0000256" key="8">
    <source>
        <dbReference type="ARBA" id="ARBA00023136"/>
    </source>
</evidence>
<evidence type="ECO:0000256" key="2">
    <source>
        <dbReference type="ARBA" id="ARBA00022448"/>
    </source>
</evidence>
<comment type="subcellular location">
    <subcellularLocation>
        <location evidence="1">Cell membrane</location>
        <topology evidence="1">Multi-pass membrane protein</topology>
    </subcellularLocation>
</comment>
<dbReference type="InterPro" id="IPR039421">
    <property type="entry name" value="Type_1_exporter"/>
</dbReference>
<dbReference type="SMART" id="SM00382">
    <property type="entry name" value="AAA"/>
    <property type="match status" value="1"/>
</dbReference>
<dbReference type="InterPro" id="IPR003439">
    <property type="entry name" value="ABC_transporter-like_ATP-bd"/>
</dbReference>
<dbReference type="SUPFAM" id="SSF90123">
    <property type="entry name" value="ABC transporter transmembrane region"/>
    <property type="match status" value="1"/>
</dbReference>
<dbReference type="EMBL" id="REFR01000011">
    <property type="protein sequence ID" value="RMB07672.1"/>
    <property type="molecule type" value="Genomic_DNA"/>
</dbReference>
<protein>
    <submittedName>
        <fullName evidence="13">ATP-binding cassette subfamily B protein</fullName>
    </submittedName>
</protein>
<reference evidence="13 14" key="1">
    <citation type="submission" date="2018-10" db="EMBL/GenBank/DDBJ databases">
        <title>Genomic Encyclopedia of Archaeal and Bacterial Type Strains, Phase II (KMG-II): from individual species to whole genera.</title>
        <authorList>
            <person name="Goeker M."/>
        </authorList>
    </citation>
    <scope>NUCLEOTIDE SEQUENCE [LARGE SCALE GENOMIC DNA]</scope>
    <source>
        <strain evidence="13 14">DSM 25217</strain>
    </source>
</reference>
<dbReference type="SUPFAM" id="SSF52540">
    <property type="entry name" value="P-loop containing nucleoside triphosphate hydrolases"/>
    <property type="match status" value="1"/>
</dbReference>
<feature type="transmembrane region" description="Helical" evidence="10">
    <location>
        <begin position="69"/>
        <end position="90"/>
    </location>
</feature>
<evidence type="ECO:0000256" key="1">
    <source>
        <dbReference type="ARBA" id="ARBA00004651"/>
    </source>
</evidence>
<dbReference type="PANTHER" id="PTHR24221:SF654">
    <property type="entry name" value="ATP-BINDING CASSETTE SUB-FAMILY B MEMBER 6"/>
    <property type="match status" value="1"/>
</dbReference>
<accession>A0A3M0CEA3</accession>
<dbReference type="InterPro" id="IPR017871">
    <property type="entry name" value="ABC_transporter-like_CS"/>
</dbReference>
<dbReference type="GO" id="GO:0005524">
    <property type="term" value="F:ATP binding"/>
    <property type="evidence" value="ECO:0007669"/>
    <property type="project" value="UniProtKB-KW"/>
</dbReference>
<keyword evidence="5" id="KW-0547">Nucleotide-binding</keyword>
<feature type="transmembrane region" description="Helical" evidence="10">
    <location>
        <begin position="195"/>
        <end position="215"/>
    </location>
</feature>
<evidence type="ECO:0000256" key="3">
    <source>
        <dbReference type="ARBA" id="ARBA00022475"/>
    </source>
</evidence>
<dbReference type="Pfam" id="PF00005">
    <property type="entry name" value="ABC_tran"/>
    <property type="match status" value="1"/>
</dbReference>
<keyword evidence="2" id="KW-0813">Transport</keyword>
<keyword evidence="3" id="KW-1003">Cell membrane</keyword>
<evidence type="ECO:0000313" key="13">
    <source>
        <dbReference type="EMBL" id="RMB07672.1"/>
    </source>
</evidence>
<evidence type="ECO:0000313" key="14">
    <source>
        <dbReference type="Proteomes" id="UP000271227"/>
    </source>
</evidence>
<feature type="compositionally biased region" description="Low complexity" evidence="9">
    <location>
        <begin position="27"/>
        <end position="43"/>
    </location>
</feature>